<dbReference type="EMBL" id="BBML01000002">
    <property type="protein sequence ID" value="GAK96514.1"/>
    <property type="molecule type" value="Genomic_DNA"/>
</dbReference>
<feature type="transmembrane region" description="Helical" evidence="1">
    <location>
        <begin position="7"/>
        <end position="25"/>
    </location>
</feature>
<dbReference type="AlphaFoldDB" id="A0A090Q0C9"/>
<gene>
    <name evidence="2" type="ORF">JCM19294_2027</name>
</gene>
<dbReference type="Proteomes" id="UP000029221">
    <property type="component" value="Unassembled WGS sequence"/>
</dbReference>
<keyword evidence="1" id="KW-0812">Transmembrane</keyword>
<dbReference type="RefSeq" id="WP_042277832.1">
    <property type="nucleotide sequence ID" value="NZ_BBML01000002.1"/>
</dbReference>
<accession>A0A090Q0C9</accession>
<organism evidence="2 3">
    <name type="scientific">Nonlabens tegetincola</name>
    <dbReference type="NCBI Taxonomy" id="323273"/>
    <lineage>
        <taxon>Bacteria</taxon>
        <taxon>Pseudomonadati</taxon>
        <taxon>Bacteroidota</taxon>
        <taxon>Flavobacteriia</taxon>
        <taxon>Flavobacteriales</taxon>
        <taxon>Flavobacteriaceae</taxon>
        <taxon>Nonlabens</taxon>
    </lineage>
</organism>
<comment type="caution">
    <text evidence="2">The sequence shown here is derived from an EMBL/GenBank/DDBJ whole genome shotgun (WGS) entry which is preliminary data.</text>
</comment>
<feature type="transmembrane region" description="Helical" evidence="1">
    <location>
        <begin position="31"/>
        <end position="51"/>
    </location>
</feature>
<reference evidence="2" key="1">
    <citation type="journal article" date="2014" name="Genome Announc.">
        <title>Draft Genome Sequences of Marine Flavobacterium Nonlabens Strains NR17, NR24, NR27, NR32, NR33, and Ara13.</title>
        <authorList>
            <person name="Nakanishi M."/>
            <person name="Meirelles P."/>
            <person name="Suzuki R."/>
            <person name="Takatani N."/>
            <person name="Mino S."/>
            <person name="Suda W."/>
            <person name="Oshima K."/>
            <person name="Hattori M."/>
            <person name="Ohkuma M."/>
            <person name="Hosokawa M."/>
            <person name="Miyashita K."/>
            <person name="Thompson F.L."/>
            <person name="Niwa A."/>
            <person name="Sawabe T."/>
            <person name="Sawabe T."/>
        </authorList>
    </citation>
    <scope>NUCLEOTIDE SEQUENCE [LARGE SCALE GENOMIC DNA]</scope>
    <source>
        <strain evidence="2">JCM 19294</strain>
    </source>
</reference>
<evidence type="ECO:0000313" key="2">
    <source>
        <dbReference type="EMBL" id="GAK96514.1"/>
    </source>
</evidence>
<evidence type="ECO:0000313" key="3">
    <source>
        <dbReference type="Proteomes" id="UP000029221"/>
    </source>
</evidence>
<dbReference type="eggNOG" id="ENOG50335GB">
    <property type="taxonomic scope" value="Bacteria"/>
</dbReference>
<keyword evidence="1" id="KW-0472">Membrane</keyword>
<name>A0A090Q0C9_9FLAO</name>
<proteinExistence type="predicted"/>
<keyword evidence="1" id="KW-1133">Transmembrane helix</keyword>
<sequence length="73" mass="8458">MKINALFWIYLVTAVLVILTVSSQLGTSFKWIFTGTLIGQLLLLTMVYKILTDDYETDKTFEDFYEDRPDLGK</sequence>
<keyword evidence="3" id="KW-1185">Reference proteome</keyword>
<dbReference type="STRING" id="319236.BST91_07755"/>
<evidence type="ECO:0000256" key="1">
    <source>
        <dbReference type="SAM" id="Phobius"/>
    </source>
</evidence>
<protein>
    <submittedName>
        <fullName evidence="2">Uncharacterized protein</fullName>
    </submittedName>
</protein>